<dbReference type="GO" id="GO:0008933">
    <property type="term" value="F:peptidoglycan lytic transglycosylase activity"/>
    <property type="evidence" value="ECO:0007669"/>
    <property type="project" value="InterPro"/>
</dbReference>
<feature type="compositionally biased region" description="Polar residues" evidence="2">
    <location>
        <begin position="576"/>
        <end position="588"/>
    </location>
</feature>
<keyword evidence="3" id="KW-0732">Signal</keyword>
<dbReference type="SUPFAM" id="SSF53955">
    <property type="entry name" value="Lysozyme-like"/>
    <property type="match status" value="1"/>
</dbReference>
<dbReference type="InterPro" id="IPR008258">
    <property type="entry name" value="Transglycosylase_SLT_dom_1"/>
</dbReference>
<dbReference type="InterPro" id="IPR036779">
    <property type="entry name" value="LysM_dom_sf"/>
</dbReference>
<feature type="compositionally biased region" description="Low complexity" evidence="2">
    <location>
        <begin position="589"/>
        <end position="600"/>
    </location>
</feature>
<feature type="compositionally biased region" description="Polar residues" evidence="2">
    <location>
        <begin position="395"/>
        <end position="408"/>
    </location>
</feature>
<feature type="region of interest" description="Disordered" evidence="2">
    <location>
        <begin position="576"/>
        <end position="621"/>
    </location>
</feature>
<feature type="chain" id="PRO_5042175723" evidence="3">
    <location>
        <begin position="27"/>
        <end position="1018"/>
    </location>
</feature>
<evidence type="ECO:0000313" key="5">
    <source>
        <dbReference type="EMBL" id="ATQ83303.1"/>
    </source>
</evidence>
<dbReference type="Gene3D" id="3.10.350.10">
    <property type="entry name" value="LysM domain"/>
    <property type="match status" value="6"/>
</dbReference>
<dbReference type="AlphaFoldDB" id="A0AAD0AE99"/>
<dbReference type="SMART" id="SM00257">
    <property type="entry name" value="LysM"/>
    <property type="match status" value="6"/>
</dbReference>
<dbReference type="CDD" id="cd16894">
    <property type="entry name" value="MltD-like"/>
    <property type="match status" value="1"/>
</dbReference>
<evidence type="ECO:0000256" key="3">
    <source>
        <dbReference type="SAM" id="SignalP"/>
    </source>
</evidence>
<dbReference type="InterPro" id="IPR023346">
    <property type="entry name" value="Lysozyme-like_dom_sf"/>
</dbReference>
<feature type="region of interest" description="Disordered" evidence="2">
    <location>
        <begin position="871"/>
        <end position="928"/>
    </location>
</feature>
<evidence type="ECO:0000256" key="2">
    <source>
        <dbReference type="SAM" id="MobiDB-lite"/>
    </source>
</evidence>
<feature type="domain" description="LysM" evidence="4">
    <location>
        <begin position="815"/>
        <end position="859"/>
    </location>
</feature>
<protein>
    <submittedName>
        <fullName evidence="5">Lytic transglycosylase</fullName>
    </submittedName>
</protein>
<dbReference type="SUPFAM" id="SSF54106">
    <property type="entry name" value="LysM domain"/>
    <property type="match status" value="6"/>
</dbReference>
<feature type="compositionally biased region" description="Basic and acidic residues" evidence="2">
    <location>
        <begin position="876"/>
        <end position="909"/>
    </location>
</feature>
<feature type="signal peptide" evidence="3">
    <location>
        <begin position="1"/>
        <end position="26"/>
    </location>
</feature>
<evidence type="ECO:0000259" key="4">
    <source>
        <dbReference type="PROSITE" id="PS51782"/>
    </source>
</evidence>
<dbReference type="Pfam" id="PF01464">
    <property type="entry name" value="SLT"/>
    <property type="match status" value="1"/>
</dbReference>
<dbReference type="GO" id="GO:0000270">
    <property type="term" value="P:peptidoglycan metabolic process"/>
    <property type="evidence" value="ECO:0007669"/>
    <property type="project" value="InterPro"/>
</dbReference>
<dbReference type="PROSITE" id="PS51782">
    <property type="entry name" value="LYSM"/>
    <property type="match status" value="6"/>
</dbReference>
<organism evidence="5">
    <name type="scientific">Faucicola osloensis</name>
    <name type="common">Moraxella osloensis</name>
    <dbReference type="NCBI Taxonomy" id="34062"/>
    <lineage>
        <taxon>Bacteria</taxon>
        <taxon>Pseudomonadati</taxon>
        <taxon>Pseudomonadota</taxon>
        <taxon>Gammaproteobacteria</taxon>
        <taxon>Moraxellales</taxon>
        <taxon>Moraxellaceae</taxon>
        <taxon>Faucicola</taxon>
    </lineage>
</organism>
<proteinExistence type="inferred from homology"/>
<sequence>MLLSISHSSKKTIKPLSLAISSIILAACSSAPTTSTTSPAGKPMIGSSSHSKSTVRSAQENAALLDMDSLDELEGLLEATDMSMVENNALLVQRYGNLWDRLRVNFRMNSNVYDPRIEAQKSWFISRQDYLNRLTARASRYLYYTVREAERRNIPTELALLPVIESSYDPNANSNASAAGLWQFIPSTGRIYGLNQTSTFDGRRDVIESTRAAYDFLTALYNQFGSWELALASYNAGPGRVQSAINYNAARGLPTDYWSLKLPTETMNYVPRFLAVAQIVKNPSTYNVYLPAIANRQHFRSVPANVGVSLHEISSLTGVSYDELRALNPALIAGTVDMSGPSRILIPNDLNESVDRKITQLRGNGYMSQQGYLANNSYVTPKTVTPTYNTPTTNFGNQTRNTTTSQGDSLSAAKQAYSKKETVNLPSSSSDLAAMATSMVKNQTTTYIAPIPSTPSIQSRNTVIKEPPITATEQKIVTAEMQSTNTLPTTSAVVTANNTVVQEPPLSNQERNLIAKEIEKTAPQVEQAINPTDGNIKLNAIQTQQSVLEAKGETKKLSYEEPPVVLPKEVKITQASSLNGKAPNTAQATTSKSNTTSESKAVTVSKQAAKKRPSGTRSTYQVKAGDTLANIASRMGVNWRDIAEWNQIDPNAALLAGSTLYLYNAKPIEPKVAESPKRKANSYIVQAGDTLTGIADKFDLNVSELAKFNNLPVTYQVRTNQNLWLIPDKMPEPPVAQPAAQKPAPARAEVQPVSSRYTVQTGDTLSGIADRLSVSPKDIADVNGFNTNYRVQKGQVIIVPVTVEKVKYALAGKSINYTVRPGDSLGSVANNFDLTVADLAKANYLKPTANLIQGQKLVIPQAGLGTVASVTATREPMSKQDSAKPESKKETKKETKTAKDTQSEDDNKPASKPVSKYSRGDTQSYQVKSGDSLTNLSAKYGVSKSELAALNNLKGNESLLIGQNIKIPKTTTTYKVKAGEGLISLAGRFGISPKELASLNNLSPTASLKVGQIITVPK</sequence>
<feature type="region of interest" description="Disordered" evidence="2">
    <location>
        <begin position="389"/>
        <end position="408"/>
    </location>
</feature>
<dbReference type="Gene3D" id="1.10.530.10">
    <property type="match status" value="1"/>
</dbReference>
<dbReference type="InterPro" id="IPR018392">
    <property type="entry name" value="LysM"/>
</dbReference>
<feature type="domain" description="LysM" evidence="4">
    <location>
        <begin position="681"/>
        <end position="725"/>
    </location>
</feature>
<reference evidence="5" key="1">
    <citation type="submission" date="2017-11" db="EMBL/GenBank/DDBJ databases">
        <title>Complete Genome Sequence from Moraxella oslensis YHS isolated from human skin.</title>
        <authorList>
            <person name="Lee K."/>
            <person name="Lim J.Y."/>
            <person name="Hwang I."/>
        </authorList>
    </citation>
    <scope>NUCLEOTIDE SEQUENCE</scope>
    <source>
        <strain evidence="5">YHS</strain>
    </source>
</reference>
<feature type="domain" description="LysM" evidence="4">
    <location>
        <begin position="755"/>
        <end position="799"/>
    </location>
</feature>
<name>A0AAD0AE99_FAUOS</name>
<gene>
    <name evidence="5" type="ORF">YHS_05395</name>
</gene>
<feature type="domain" description="LysM" evidence="4">
    <location>
        <begin position="923"/>
        <end position="967"/>
    </location>
</feature>
<evidence type="ECO:0000256" key="1">
    <source>
        <dbReference type="ARBA" id="ARBA00007734"/>
    </source>
</evidence>
<accession>A0AAD0AE99</accession>
<comment type="similarity">
    <text evidence="1">Belongs to the transglycosylase Slt family.</text>
</comment>
<dbReference type="CDD" id="cd00118">
    <property type="entry name" value="LysM"/>
    <property type="match status" value="6"/>
</dbReference>
<feature type="domain" description="LysM" evidence="4">
    <location>
        <begin position="618"/>
        <end position="662"/>
    </location>
</feature>
<dbReference type="GO" id="GO:0016020">
    <property type="term" value="C:membrane"/>
    <property type="evidence" value="ECO:0007669"/>
    <property type="project" value="InterPro"/>
</dbReference>
<feature type="domain" description="LysM" evidence="4">
    <location>
        <begin position="972"/>
        <end position="1016"/>
    </location>
</feature>
<dbReference type="EMBL" id="CP024176">
    <property type="protein sequence ID" value="ATQ83303.1"/>
    <property type="molecule type" value="Genomic_DNA"/>
</dbReference>
<dbReference type="PANTHER" id="PTHR33734">
    <property type="entry name" value="LYSM DOMAIN-CONTAINING GPI-ANCHORED PROTEIN 2"/>
    <property type="match status" value="1"/>
</dbReference>
<dbReference type="PROSITE" id="PS00922">
    <property type="entry name" value="TRANSGLYCOSYLASE"/>
    <property type="match status" value="1"/>
</dbReference>
<dbReference type="Pfam" id="PF01476">
    <property type="entry name" value="LysM"/>
    <property type="match status" value="6"/>
</dbReference>
<dbReference type="PANTHER" id="PTHR33734:SF22">
    <property type="entry name" value="MEMBRANE-BOUND LYTIC MUREIN TRANSGLYCOSYLASE D"/>
    <property type="match status" value="1"/>
</dbReference>
<dbReference type="InterPro" id="IPR000189">
    <property type="entry name" value="Transglyc_AS"/>
</dbReference>